<keyword evidence="1" id="KW-1133">Transmembrane helix</keyword>
<feature type="transmembrane region" description="Helical" evidence="1">
    <location>
        <begin position="88"/>
        <end position="106"/>
    </location>
</feature>
<evidence type="ECO:0000313" key="5">
    <source>
        <dbReference type="Proteomes" id="UP000426027"/>
    </source>
</evidence>
<gene>
    <name evidence="4" type="ORF">GLV81_07240</name>
</gene>
<evidence type="ECO:0000256" key="2">
    <source>
        <dbReference type="SAM" id="SignalP"/>
    </source>
</evidence>
<organism evidence="4 5">
    <name type="scientific">Phnomibacter ginsenosidimutans</name>
    <dbReference type="NCBI Taxonomy" id="2676868"/>
    <lineage>
        <taxon>Bacteria</taxon>
        <taxon>Pseudomonadati</taxon>
        <taxon>Bacteroidota</taxon>
        <taxon>Chitinophagia</taxon>
        <taxon>Chitinophagales</taxon>
        <taxon>Chitinophagaceae</taxon>
        <taxon>Phnomibacter</taxon>
    </lineage>
</organism>
<evidence type="ECO:0000259" key="3">
    <source>
        <dbReference type="Pfam" id="PF18935"/>
    </source>
</evidence>
<feature type="domain" description="DUF5683" evidence="3">
    <location>
        <begin position="65"/>
        <end position="206"/>
    </location>
</feature>
<evidence type="ECO:0000256" key="1">
    <source>
        <dbReference type="SAM" id="Phobius"/>
    </source>
</evidence>
<keyword evidence="5" id="KW-1185">Reference proteome</keyword>
<proteinExistence type="predicted"/>
<keyword evidence="1" id="KW-0472">Membrane</keyword>
<feature type="signal peptide" evidence="2">
    <location>
        <begin position="1"/>
        <end position="26"/>
    </location>
</feature>
<name>A0A6I6GCE8_9BACT</name>
<reference evidence="4 5" key="1">
    <citation type="submission" date="2019-11" db="EMBL/GenBank/DDBJ databases">
        <authorList>
            <person name="Im W.T."/>
        </authorList>
    </citation>
    <scope>NUCLEOTIDE SEQUENCE [LARGE SCALE GENOMIC DNA]</scope>
    <source>
        <strain evidence="4 5">SB-02</strain>
    </source>
</reference>
<dbReference type="AlphaFoldDB" id="A0A6I6GCE8"/>
<dbReference type="Proteomes" id="UP000426027">
    <property type="component" value="Chromosome"/>
</dbReference>
<keyword evidence="2" id="KW-0732">Signal</keyword>
<sequence length="227" mass="25362">MASKFNKPLWLTGLLLCLCLLGIAQSKKPTPSPAVADTAATVAGAPVNQKPAPDSAYVADSLRKKQIRRVTRRSAILPGWGQASNRQAWKIPFVYAAIGIPAYLFFDNIKLYRQLKDAYIIVTDSDPANNALLPEYLQPLAPYPNTIKRYRDEYRRNVDYSAVAFLIAWGLNVADATVFANLRDFDVSDNLSMRISPQYNPVQKTTGFQLVLRPKNNKPKYASVITR</sequence>
<dbReference type="InterPro" id="IPR043738">
    <property type="entry name" value="DUF5683"/>
</dbReference>
<dbReference type="EMBL" id="CP046566">
    <property type="protein sequence ID" value="QGW27920.1"/>
    <property type="molecule type" value="Genomic_DNA"/>
</dbReference>
<dbReference type="KEGG" id="fls:GLV81_07240"/>
<evidence type="ECO:0000313" key="4">
    <source>
        <dbReference type="EMBL" id="QGW27920.1"/>
    </source>
</evidence>
<protein>
    <recommendedName>
        <fullName evidence="3">DUF5683 domain-containing protein</fullName>
    </recommendedName>
</protein>
<dbReference type="RefSeq" id="WP_157478141.1">
    <property type="nucleotide sequence ID" value="NZ_CP046566.1"/>
</dbReference>
<dbReference type="Pfam" id="PF18935">
    <property type="entry name" value="DUF5683"/>
    <property type="match status" value="1"/>
</dbReference>
<keyword evidence="1" id="KW-0812">Transmembrane</keyword>
<feature type="chain" id="PRO_5026310473" description="DUF5683 domain-containing protein" evidence="2">
    <location>
        <begin position="27"/>
        <end position="227"/>
    </location>
</feature>
<accession>A0A6I6GCE8</accession>